<dbReference type="AlphaFoldDB" id="A0A6B3SMF3"/>
<dbReference type="Proteomes" id="UP000482155">
    <property type="component" value="Unassembled WGS sequence"/>
</dbReference>
<dbReference type="RefSeq" id="WP_163963699.1">
    <property type="nucleotide sequence ID" value="NZ_JAAIVB010000041.1"/>
</dbReference>
<dbReference type="EMBL" id="JAAIVB010000041">
    <property type="protein sequence ID" value="NEX61961.1"/>
    <property type="molecule type" value="Genomic_DNA"/>
</dbReference>
<organism evidence="1 2">
    <name type="scientific">Noviherbaspirillum galbum</name>
    <dbReference type="NCBI Taxonomy" id="2709383"/>
    <lineage>
        <taxon>Bacteria</taxon>
        <taxon>Pseudomonadati</taxon>
        <taxon>Pseudomonadota</taxon>
        <taxon>Betaproteobacteria</taxon>
        <taxon>Burkholderiales</taxon>
        <taxon>Oxalobacteraceae</taxon>
        <taxon>Noviherbaspirillum</taxon>
    </lineage>
</organism>
<keyword evidence="2" id="KW-1185">Reference proteome</keyword>
<evidence type="ECO:0000313" key="2">
    <source>
        <dbReference type="Proteomes" id="UP000482155"/>
    </source>
</evidence>
<name>A0A6B3SMF3_9BURK</name>
<accession>A0A6B3SMF3</accession>
<gene>
    <name evidence="1" type="ORF">G3574_12810</name>
</gene>
<reference evidence="1 2" key="1">
    <citation type="submission" date="2020-02" db="EMBL/GenBank/DDBJ databases">
        <authorList>
            <person name="Kim M.K."/>
        </authorList>
    </citation>
    <scope>NUCLEOTIDE SEQUENCE [LARGE SCALE GENOMIC DNA]</scope>
    <source>
        <strain evidence="1 2">17J57-3</strain>
    </source>
</reference>
<proteinExistence type="predicted"/>
<protein>
    <submittedName>
        <fullName evidence="1">Uncharacterized protein</fullName>
    </submittedName>
</protein>
<sequence length="124" mass="14625">MMLDEDTIRDWHWKDLLRGKINSQRRNRHFNTKLLNEELNLRLGDAAEIWLHDVVRPWEQDEEAWKKRLGNDPFRIDTRAGERKAADERLIQESRSFFETMEVPAVAPELLAARPFTEMGLPGA</sequence>
<evidence type="ECO:0000313" key="1">
    <source>
        <dbReference type="EMBL" id="NEX61961.1"/>
    </source>
</evidence>
<comment type="caution">
    <text evidence="1">The sequence shown here is derived from an EMBL/GenBank/DDBJ whole genome shotgun (WGS) entry which is preliminary data.</text>
</comment>